<dbReference type="AlphaFoldDB" id="A0A5D6UWF3"/>
<feature type="transmembrane region" description="Helical" evidence="1">
    <location>
        <begin position="14"/>
        <end position="32"/>
    </location>
</feature>
<proteinExistence type="predicted"/>
<dbReference type="Proteomes" id="UP000322791">
    <property type="component" value="Unassembled WGS sequence"/>
</dbReference>
<organism evidence="2 3">
    <name type="scientific">Hymenobacter lutimineralis</name>
    <dbReference type="NCBI Taxonomy" id="2606448"/>
    <lineage>
        <taxon>Bacteria</taxon>
        <taxon>Pseudomonadati</taxon>
        <taxon>Bacteroidota</taxon>
        <taxon>Cytophagia</taxon>
        <taxon>Cytophagales</taxon>
        <taxon>Hymenobacteraceae</taxon>
        <taxon>Hymenobacter</taxon>
    </lineage>
</organism>
<name>A0A5D6UWF3_9BACT</name>
<feature type="transmembrane region" description="Helical" evidence="1">
    <location>
        <begin position="81"/>
        <end position="104"/>
    </location>
</feature>
<comment type="caution">
    <text evidence="2">The sequence shown here is derived from an EMBL/GenBank/DDBJ whole genome shotgun (WGS) entry which is preliminary data.</text>
</comment>
<accession>A0A5D6UWF3</accession>
<keyword evidence="3" id="KW-1185">Reference proteome</keyword>
<dbReference type="EMBL" id="VTHL01000017">
    <property type="protein sequence ID" value="TYZ07410.1"/>
    <property type="molecule type" value="Genomic_DNA"/>
</dbReference>
<keyword evidence="1" id="KW-0472">Membrane</keyword>
<evidence type="ECO:0000256" key="1">
    <source>
        <dbReference type="SAM" id="Phobius"/>
    </source>
</evidence>
<evidence type="ECO:0000313" key="3">
    <source>
        <dbReference type="Proteomes" id="UP000322791"/>
    </source>
</evidence>
<evidence type="ECO:0000313" key="2">
    <source>
        <dbReference type="EMBL" id="TYZ07410.1"/>
    </source>
</evidence>
<dbReference type="RefSeq" id="WP_149071887.1">
    <property type="nucleotide sequence ID" value="NZ_VTHL01000017.1"/>
</dbReference>
<keyword evidence="1" id="KW-0812">Transmembrane</keyword>
<sequence>MSVYRKAEHTLKWLAYYQIIGGVLGIGLMFWLMVLSGYLTGGSLLALAVGFGLHSYSIYCGQQLLKGHTEKGLQLSMLNQALQVISFSVVGFGLEYVAGVSVLLGADFTAETKSIISASVSSYQVNFNSSGEETRLSVNLVALYIMRTIAAIQKKAAQAAEVAEYAAQQHAPH</sequence>
<gene>
    <name evidence="2" type="ORF">FY528_15210</name>
</gene>
<keyword evidence="1" id="KW-1133">Transmembrane helix</keyword>
<reference evidence="2 3" key="1">
    <citation type="submission" date="2019-08" db="EMBL/GenBank/DDBJ databases">
        <authorList>
            <person name="Seo M.-J."/>
        </authorList>
    </citation>
    <scope>NUCLEOTIDE SEQUENCE [LARGE SCALE GENOMIC DNA]</scope>
    <source>
        <strain evidence="2 3">KIGAM108</strain>
    </source>
</reference>
<protein>
    <submittedName>
        <fullName evidence="2">Uncharacterized protein</fullName>
    </submittedName>
</protein>
<feature type="transmembrane region" description="Helical" evidence="1">
    <location>
        <begin position="38"/>
        <end position="60"/>
    </location>
</feature>